<dbReference type="InterPro" id="IPR016181">
    <property type="entry name" value="Acyl_CoA_acyltransferase"/>
</dbReference>
<keyword evidence="2" id="KW-0808">Transferase</keyword>
<reference evidence="2 3" key="1">
    <citation type="submission" date="2019-06" db="EMBL/GenBank/DDBJ databases">
        <title>Sequencing the genomes of 1000 actinobacteria strains.</title>
        <authorList>
            <person name="Klenk H.-P."/>
        </authorList>
    </citation>
    <scope>NUCLEOTIDE SEQUENCE [LARGE SCALE GENOMIC DNA]</scope>
    <source>
        <strain evidence="2 3">DSM 18607</strain>
    </source>
</reference>
<dbReference type="GO" id="GO:0008999">
    <property type="term" value="F:protein-N-terminal-alanine acetyltransferase activity"/>
    <property type="evidence" value="ECO:0007669"/>
    <property type="project" value="TreeGrafter"/>
</dbReference>
<dbReference type="PANTHER" id="PTHR43441">
    <property type="entry name" value="RIBOSOMAL-PROTEIN-SERINE ACETYLTRANSFERASE"/>
    <property type="match status" value="1"/>
</dbReference>
<dbReference type="Pfam" id="PF13302">
    <property type="entry name" value="Acetyltransf_3"/>
    <property type="match status" value="1"/>
</dbReference>
<dbReference type="Gene3D" id="3.40.630.30">
    <property type="match status" value="1"/>
</dbReference>
<evidence type="ECO:0000313" key="3">
    <source>
        <dbReference type="Proteomes" id="UP000317893"/>
    </source>
</evidence>
<organism evidence="2 3">
    <name type="scientific">Lapillicoccus jejuensis</name>
    <dbReference type="NCBI Taxonomy" id="402171"/>
    <lineage>
        <taxon>Bacteria</taxon>
        <taxon>Bacillati</taxon>
        <taxon>Actinomycetota</taxon>
        <taxon>Actinomycetes</taxon>
        <taxon>Micrococcales</taxon>
        <taxon>Intrasporangiaceae</taxon>
        <taxon>Lapillicoccus</taxon>
    </lineage>
</organism>
<evidence type="ECO:0000259" key="1">
    <source>
        <dbReference type="PROSITE" id="PS51186"/>
    </source>
</evidence>
<sequence length="197" mass="21366">MSTAAVPPALDYPWPADDLTDGVVVVRAARPGDEEAWMSALTDPEARRWSPPLVRDEAQWRDRFTTMLGQTATDAVVDRVVADPGDDRFLGLVDWRRTGPELFRCVDVGYVTAPGERGRGVASRGLSLLVPWLLAADGLGQHRVQLDHAVENVGSCRTAVRGGLRREGTRTSFLPLAEADGVVVFHDICQHGVVGAD</sequence>
<dbReference type="OrthoDB" id="9795188at2"/>
<feature type="domain" description="N-acetyltransferase" evidence="1">
    <location>
        <begin position="24"/>
        <end position="189"/>
    </location>
</feature>
<dbReference type="AlphaFoldDB" id="A0A542DX47"/>
<dbReference type="Proteomes" id="UP000317893">
    <property type="component" value="Unassembled WGS sequence"/>
</dbReference>
<dbReference type="InterPro" id="IPR051908">
    <property type="entry name" value="Ribosomal_N-acetyltransferase"/>
</dbReference>
<name>A0A542DX47_9MICO</name>
<keyword evidence="3" id="KW-1185">Reference proteome</keyword>
<dbReference type="GO" id="GO:0005737">
    <property type="term" value="C:cytoplasm"/>
    <property type="evidence" value="ECO:0007669"/>
    <property type="project" value="TreeGrafter"/>
</dbReference>
<accession>A0A542DX47</accession>
<dbReference type="SUPFAM" id="SSF55729">
    <property type="entry name" value="Acyl-CoA N-acyltransferases (Nat)"/>
    <property type="match status" value="1"/>
</dbReference>
<dbReference type="EMBL" id="VFMN01000001">
    <property type="protein sequence ID" value="TQJ07663.1"/>
    <property type="molecule type" value="Genomic_DNA"/>
</dbReference>
<protein>
    <submittedName>
        <fullName evidence="2">RimJ/RimL family protein N-acetyltransferase</fullName>
    </submittedName>
</protein>
<dbReference type="PROSITE" id="PS51186">
    <property type="entry name" value="GNAT"/>
    <property type="match status" value="1"/>
</dbReference>
<gene>
    <name evidence="2" type="ORF">FB458_0731</name>
</gene>
<dbReference type="InterPro" id="IPR000182">
    <property type="entry name" value="GNAT_dom"/>
</dbReference>
<comment type="caution">
    <text evidence="2">The sequence shown here is derived from an EMBL/GenBank/DDBJ whole genome shotgun (WGS) entry which is preliminary data.</text>
</comment>
<dbReference type="GO" id="GO:1990189">
    <property type="term" value="F:protein N-terminal-serine acetyltransferase activity"/>
    <property type="evidence" value="ECO:0007669"/>
    <property type="project" value="TreeGrafter"/>
</dbReference>
<dbReference type="RefSeq" id="WP_141846855.1">
    <property type="nucleotide sequence ID" value="NZ_BAAAPR010000008.1"/>
</dbReference>
<proteinExistence type="predicted"/>
<evidence type="ECO:0000313" key="2">
    <source>
        <dbReference type="EMBL" id="TQJ07663.1"/>
    </source>
</evidence>
<dbReference type="PANTHER" id="PTHR43441:SF10">
    <property type="entry name" value="ACETYLTRANSFERASE"/>
    <property type="match status" value="1"/>
</dbReference>